<name>A0A375JDX8_9BURK</name>
<evidence type="ECO:0000313" key="2">
    <source>
        <dbReference type="Proteomes" id="UP000256805"/>
    </source>
</evidence>
<sequence>MPRQGVGRRPLRIFLRLTLDDFGRFDVVLITLRIDGLDVTFQQLPKNVLAGGFPIGS</sequence>
<dbReference type="EMBL" id="OVTA01000136">
    <property type="protein sequence ID" value="SPS03042.1"/>
    <property type="molecule type" value="Genomic_DNA"/>
</dbReference>
<proteinExistence type="predicted"/>
<dbReference type="Proteomes" id="UP000256805">
    <property type="component" value="Unassembled WGS sequence"/>
</dbReference>
<evidence type="ECO:0000313" key="1">
    <source>
        <dbReference type="EMBL" id="SPS03042.1"/>
    </source>
</evidence>
<gene>
    <name evidence="1" type="ORF">CBM2634_U70004</name>
</gene>
<accession>A0A375JDX8</accession>
<organism evidence="1 2">
    <name type="scientific">Cupriavidus taiwanensis</name>
    <dbReference type="NCBI Taxonomy" id="164546"/>
    <lineage>
        <taxon>Bacteria</taxon>
        <taxon>Pseudomonadati</taxon>
        <taxon>Pseudomonadota</taxon>
        <taxon>Betaproteobacteria</taxon>
        <taxon>Burkholderiales</taxon>
        <taxon>Burkholderiaceae</taxon>
        <taxon>Cupriavidus</taxon>
    </lineage>
</organism>
<reference evidence="1 2" key="1">
    <citation type="submission" date="2018-01" db="EMBL/GenBank/DDBJ databases">
        <authorList>
            <person name="Gaut B.S."/>
            <person name="Morton B.R."/>
            <person name="Clegg M.T."/>
            <person name="Duvall M.R."/>
        </authorList>
    </citation>
    <scope>NUCLEOTIDE SEQUENCE [LARGE SCALE GENOMIC DNA]</scope>
    <source>
        <strain evidence="1">Cupriavidus taiwanensis cmp 52</strain>
    </source>
</reference>
<protein>
    <submittedName>
        <fullName evidence="1">Uncharacterized protein</fullName>
    </submittedName>
</protein>
<dbReference type="AlphaFoldDB" id="A0A375JDX8"/>